<dbReference type="Proteomes" id="UP001374584">
    <property type="component" value="Unassembled WGS sequence"/>
</dbReference>
<feature type="transmembrane region" description="Helical" evidence="2">
    <location>
        <begin position="21"/>
        <end position="44"/>
    </location>
</feature>
<proteinExistence type="predicted"/>
<keyword evidence="2" id="KW-0812">Transmembrane</keyword>
<keyword evidence="2" id="KW-0472">Membrane</keyword>
<protein>
    <submittedName>
        <fullName evidence="3">Uncharacterized protein</fullName>
    </submittedName>
</protein>
<dbReference type="PANTHER" id="PTHR46632">
    <property type="entry name" value="E3 UBIQUITIN-PROTEIN LIGASE SINA-LIKE 4"/>
    <property type="match status" value="1"/>
</dbReference>
<evidence type="ECO:0000256" key="2">
    <source>
        <dbReference type="SAM" id="Phobius"/>
    </source>
</evidence>
<name>A0AAN9R7R6_PHACN</name>
<dbReference type="PANTHER" id="PTHR46632:SF13">
    <property type="entry name" value="RING-TYPE E3 UBIQUITIN TRANSFERASE"/>
    <property type="match status" value="1"/>
</dbReference>
<keyword evidence="4" id="KW-1185">Reference proteome</keyword>
<dbReference type="EMBL" id="JAYMYR010000006">
    <property type="protein sequence ID" value="KAK7356943.1"/>
    <property type="molecule type" value="Genomic_DNA"/>
</dbReference>
<evidence type="ECO:0000256" key="1">
    <source>
        <dbReference type="SAM" id="MobiDB-lite"/>
    </source>
</evidence>
<reference evidence="3 4" key="1">
    <citation type="submission" date="2024-01" db="EMBL/GenBank/DDBJ databases">
        <title>The genomes of 5 underutilized Papilionoideae crops provide insights into root nodulation and disease resistanc.</title>
        <authorList>
            <person name="Jiang F."/>
        </authorList>
    </citation>
    <scope>NUCLEOTIDE SEQUENCE [LARGE SCALE GENOMIC DNA]</scope>
    <source>
        <strain evidence="3">JINMINGXINNONG_FW02</strain>
        <tissue evidence="3">Leaves</tissue>
    </source>
</reference>
<accession>A0AAN9R7R6</accession>
<sequence>MQLLEPCFSRIRCNLLCLSSIVLLSSSAGVFCFSFLYLVFTFLVEKCGFVVLRVQGPLREEGSQSIILNQTSNIKQAFEDGKWKRAETAVEANATNHCMATQLATELEGAMQVATYVLEWSSLSEEANTRNQANQFKLDIISATLSKLNGEFRVTSSSRGGTSHQPSHLSPETAAPLRCDTLLPIPFPSTIDYSYAVSDAWKSMSLEEKEKYGRHVREVWDGYLSSGAAAPDGKEVVNSGPEDLISDLRSSYNAINHGISVRLLEDRLATAEAGHDFKSSFVLYVLGTLLSPTARLDVSPSFLYFLTNMDLVHQYNKAGKQEETPLYGVPSVEIIQMGYQSSQKARGLGMVLLEQNQMREYGCNENVDCMTSNNHEVTCTYCKTVTMLGHLNSCHCISAVNTGILEDDSKYKYPLAISLLMDEQFLILQAEQEGVLFLLNKGTETNGNTVMITCIGPSSSKERFVYEIVSCRRRSSLILKSVAENFPGRMKDFPRLDFILIPFSFLASSGELNIDICTFVPSEEVSCQAKPPRFPFH</sequence>
<evidence type="ECO:0000313" key="3">
    <source>
        <dbReference type="EMBL" id="KAK7356943.1"/>
    </source>
</evidence>
<gene>
    <name evidence="3" type="ORF">VNO80_16224</name>
</gene>
<dbReference type="AlphaFoldDB" id="A0AAN9R7R6"/>
<dbReference type="InterPro" id="IPR044286">
    <property type="entry name" value="SINL_plant"/>
</dbReference>
<organism evidence="3 4">
    <name type="scientific">Phaseolus coccineus</name>
    <name type="common">Scarlet runner bean</name>
    <name type="synonym">Phaseolus multiflorus</name>
    <dbReference type="NCBI Taxonomy" id="3886"/>
    <lineage>
        <taxon>Eukaryota</taxon>
        <taxon>Viridiplantae</taxon>
        <taxon>Streptophyta</taxon>
        <taxon>Embryophyta</taxon>
        <taxon>Tracheophyta</taxon>
        <taxon>Spermatophyta</taxon>
        <taxon>Magnoliopsida</taxon>
        <taxon>eudicotyledons</taxon>
        <taxon>Gunneridae</taxon>
        <taxon>Pentapetalae</taxon>
        <taxon>rosids</taxon>
        <taxon>fabids</taxon>
        <taxon>Fabales</taxon>
        <taxon>Fabaceae</taxon>
        <taxon>Papilionoideae</taxon>
        <taxon>50 kb inversion clade</taxon>
        <taxon>NPAAA clade</taxon>
        <taxon>indigoferoid/millettioid clade</taxon>
        <taxon>Phaseoleae</taxon>
        <taxon>Phaseolus</taxon>
    </lineage>
</organism>
<evidence type="ECO:0000313" key="4">
    <source>
        <dbReference type="Proteomes" id="UP001374584"/>
    </source>
</evidence>
<feature type="region of interest" description="Disordered" evidence="1">
    <location>
        <begin position="154"/>
        <end position="173"/>
    </location>
</feature>
<comment type="caution">
    <text evidence="3">The sequence shown here is derived from an EMBL/GenBank/DDBJ whole genome shotgun (WGS) entry which is preliminary data.</text>
</comment>
<feature type="compositionally biased region" description="Polar residues" evidence="1">
    <location>
        <begin position="154"/>
        <end position="170"/>
    </location>
</feature>
<keyword evidence="2" id="KW-1133">Transmembrane helix</keyword>